<evidence type="ECO:0000256" key="1">
    <source>
        <dbReference type="SAM" id="SignalP"/>
    </source>
</evidence>
<name>A0ABT4VI66_9HYPH</name>
<feature type="signal peptide" evidence="1">
    <location>
        <begin position="1"/>
        <end position="25"/>
    </location>
</feature>
<dbReference type="Pfam" id="PF05573">
    <property type="entry name" value="NosL"/>
    <property type="match status" value="1"/>
</dbReference>
<proteinExistence type="predicted"/>
<evidence type="ECO:0000313" key="3">
    <source>
        <dbReference type="Proteomes" id="UP001148313"/>
    </source>
</evidence>
<dbReference type="InterPro" id="IPR008719">
    <property type="entry name" value="N2O_reductase_NosL"/>
</dbReference>
<dbReference type="PANTHER" id="PTHR41247:SF1">
    <property type="entry name" value="HTH-TYPE TRANSCRIPTIONAL REPRESSOR YCNK"/>
    <property type="match status" value="1"/>
</dbReference>
<keyword evidence="1" id="KW-0732">Signal</keyword>
<organism evidence="2 3">
    <name type="scientific">Hoeflea poritis</name>
    <dbReference type="NCBI Taxonomy" id="2993659"/>
    <lineage>
        <taxon>Bacteria</taxon>
        <taxon>Pseudomonadati</taxon>
        <taxon>Pseudomonadota</taxon>
        <taxon>Alphaproteobacteria</taxon>
        <taxon>Hyphomicrobiales</taxon>
        <taxon>Rhizobiaceae</taxon>
        <taxon>Hoeflea</taxon>
    </lineage>
</organism>
<protein>
    <submittedName>
        <fullName evidence="2">Nitrous oxide reductase accessory protein NosL</fullName>
    </submittedName>
</protein>
<dbReference type="PANTHER" id="PTHR41247">
    <property type="entry name" value="HTH-TYPE TRANSCRIPTIONAL REPRESSOR YCNK"/>
    <property type="match status" value="1"/>
</dbReference>
<accession>A0ABT4VI66</accession>
<dbReference type="Proteomes" id="UP001148313">
    <property type="component" value="Unassembled WGS sequence"/>
</dbReference>
<evidence type="ECO:0000313" key="2">
    <source>
        <dbReference type="EMBL" id="MDA4844409.1"/>
    </source>
</evidence>
<dbReference type="RefSeq" id="WP_271087939.1">
    <property type="nucleotide sequence ID" value="NZ_JAPJZH010000002.1"/>
</dbReference>
<keyword evidence="3" id="KW-1185">Reference proteome</keyword>
<sequence length="176" mass="18917">MKHHLPFTALALLVLLSACSEQKAAAPDPVPLTEAALSHYCQMYVAEHSGPKAQIHLEGYPAPLFFAQVRDAVAYLRSPEREAPVTAVYVSNMSVAKSWDEPGASNWIKAGEASFVIDSDAKGGMGAPEVVPFENREDAERFAAERGGTTASLDEIPDETVLSAVEFELPGEESTQ</sequence>
<comment type="caution">
    <text evidence="2">The sequence shown here is derived from an EMBL/GenBank/DDBJ whole genome shotgun (WGS) entry which is preliminary data.</text>
</comment>
<dbReference type="PROSITE" id="PS51257">
    <property type="entry name" value="PROKAR_LIPOPROTEIN"/>
    <property type="match status" value="1"/>
</dbReference>
<gene>
    <name evidence="2" type="ORF">OOZ53_03565</name>
</gene>
<reference evidence="2" key="1">
    <citation type="submission" date="2022-11" db="EMBL/GenBank/DDBJ databases">
        <title>Hoeflea poritis sp. nov., isolated from scleractinian coral Porites lutea.</title>
        <authorList>
            <person name="Zhang G."/>
            <person name="Wei Q."/>
            <person name="Cai L."/>
        </authorList>
    </citation>
    <scope>NUCLEOTIDE SEQUENCE</scope>
    <source>
        <strain evidence="2">E7-10</strain>
    </source>
</reference>
<dbReference type="Gene3D" id="3.30.70.2050">
    <property type="match status" value="1"/>
</dbReference>
<dbReference type="EMBL" id="JAPJZH010000002">
    <property type="protein sequence ID" value="MDA4844409.1"/>
    <property type="molecule type" value="Genomic_DNA"/>
</dbReference>
<feature type="chain" id="PRO_5047491284" evidence="1">
    <location>
        <begin position="26"/>
        <end position="176"/>
    </location>
</feature>
<dbReference type="SUPFAM" id="SSF160387">
    <property type="entry name" value="NosL/MerB-like"/>
    <property type="match status" value="1"/>
</dbReference>
<dbReference type="Gene3D" id="3.30.70.2060">
    <property type="match status" value="1"/>
</dbReference>